<dbReference type="Proteomes" id="UP001295794">
    <property type="component" value="Unassembled WGS sequence"/>
</dbReference>
<name>A0AAD2GXL1_9AGAR</name>
<dbReference type="AlphaFoldDB" id="A0AAD2GXL1"/>
<reference evidence="1" key="1">
    <citation type="submission" date="2023-11" db="EMBL/GenBank/DDBJ databases">
        <authorList>
            <person name="De Vega J J."/>
            <person name="De Vega J J."/>
        </authorList>
    </citation>
    <scope>NUCLEOTIDE SEQUENCE</scope>
</reference>
<proteinExistence type="predicted"/>
<accession>A0AAD2GXL1</accession>
<gene>
    <name evidence="1" type="ORF">MYCIT1_LOCUS7068</name>
</gene>
<organism evidence="1 2">
    <name type="scientific">Mycena citricolor</name>
    <dbReference type="NCBI Taxonomy" id="2018698"/>
    <lineage>
        <taxon>Eukaryota</taxon>
        <taxon>Fungi</taxon>
        <taxon>Dikarya</taxon>
        <taxon>Basidiomycota</taxon>
        <taxon>Agaricomycotina</taxon>
        <taxon>Agaricomycetes</taxon>
        <taxon>Agaricomycetidae</taxon>
        <taxon>Agaricales</taxon>
        <taxon>Marasmiineae</taxon>
        <taxon>Mycenaceae</taxon>
        <taxon>Mycena</taxon>
    </lineage>
</organism>
<dbReference type="EMBL" id="CAVNYO010000101">
    <property type="protein sequence ID" value="CAK5265798.1"/>
    <property type="molecule type" value="Genomic_DNA"/>
</dbReference>
<evidence type="ECO:0000313" key="1">
    <source>
        <dbReference type="EMBL" id="CAK5265798.1"/>
    </source>
</evidence>
<sequence>MQRDSDLCVRFGDGGKAVWREQSLDRRSPLGCFAGPGWWLVHRNFLARGFYTGISRWMPLRNWLGRSIMLRGRRRLHGTCDLRHTSTRHRRLGERHAATDSFVLAKRGKPRWAQYHNLRWVRGTRIRIIRQLDV</sequence>
<keyword evidence="2" id="KW-1185">Reference proteome</keyword>
<comment type="caution">
    <text evidence="1">The sequence shown here is derived from an EMBL/GenBank/DDBJ whole genome shotgun (WGS) entry which is preliminary data.</text>
</comment>
<protein>
    <submittedName>
        <fullName evidence="1">Uncharacterized protein</fullName>
    </submittedName>
</protein>
<evidence type="ECO:0000313" key="2">
    <source>
        <dbReference type="Proteomes" id="UP001295794"/>
    </source>
</evidence>